<dbReference type="EMBL" id="JACRVF010000005">
    <property type="protein sequence ID" value="MBC5994380.1"/>
    <property type="molecule type" value="Genomic_DNA"/>
</dbReference>
<gene>
    <name evidence="1" type="ORF">H8S84_16140</name>
</gene>
<evidence type="ECO:0000313" key="1">
    <source>
        <dbReference type="EMBL" id="MBC5994380.1"/>
    </source>
</evidence>
<keyword evidence="2" id="KW-1185">Reference proteome</keyword>
<proteinExistence type="predicted"/>
<dbReference type="RefSeq" id="WP_187068411.1">
    <property type="nucleotide sequence ID" value="NZ_JACRVF010000005.1"/>
</dbReference>
<evidence type="ECO:0000313" key="2">
    <source>
        <dbReference type="Proteomes" id="UP000603640"/>
    </source>
</evidence>
<organism evidence="1 2">
    <name type="scientific">Pontibacter cellulosilyticus</name>
    <dbReference type="NCBI Taxonomy" id="1720253"/>
    <lineage>
        <taxon>Bacteria</taxon>
        <taxon>Pseudomonadati</taxon>
        <taxon>Bacteroidota</taxon>
        <taxon>Cytophagia</taxon>
        <taxon>Cytophagales</taxon>
        <taxon>Hymenobacteraceae</taxon>
        <taxon>Pontibacter</taxon>
    </lineage>
</organism>
<name>A0A923N7L1_9BACT</name>
<dbReference type="Proteomes" id="UP000603640">
    <property type="component" value="Unassembled WGS sequence"/>
</dbReference>
<comment type="caution">
    <text evidence="1">The sequence shown here is derived from an EMBL/GenBank/DDBJ whole genome shotgun (WGS) entry which is preliminary data.</text>
</comment>
<reference evidence="1" key="1">
    <citation type="submission" date="2020-08" db="EMBL/GenBank/DDBJ databases">
        <title>Pontibacter sp. SD6 16S ribosomal RNA gene Genome sequencing and assembly.</title>
        <authorList>
            <person name="Kang M."/>
        </authorList>
    </citation>
    <scope>NUCLEOTIDE SEQUENCE</scope>
    <source>
        <strain evidence="1">SD6</strain>
    </source>
</reference>
<dbReference type="AlphaFoldDB" id="A0A923N7L1"/>
<protein>
    <submittedName>
        <fullName evidence="1">Uncharacterized protein</fullName>
    </submittedName>
</protein>
<sequence length="120" mass="13702">MRTYLLLFLSILLLLFALPKNSSLRSFAQQAELKKACSYSKRFVKKTCARKCLKHQTHSENQNNAANLGTDCNQQVYALVSALQAEPLIYLQAKRAFKTPLVRKHLSPDLEHDPEPPRFS</sequence>
<accession>A0A923N7L1</accession>